<evidence type="ECO:0000256" key="1">
    <source>
        <dbReference type="SAM" id="MobiDB-lite"/>
    </source>
</evidence>
<comment type="caution">
    <text evidence="2">The sequence shown here is derived from an EMBL/GenBank/DDBJ whole genome shotgun (WGS) entry which is preliminary data.</text>
</comment>
<sequence>MQNSKRKQMFCNQFDLFKDKKFKQIPSLKLVKVDKPNYQEQIFNESSAEDIFEQMGNKVTDQDQQKNTNQESNNIKNDDWKSYYNSRLKEIKIERPELNHNQMTQLISEEWKFFKKQFKKVPQSTNQDDQVLIKRKLKQNKENFKFCQEKLIEKQEESDDGELDFNPFECAKFIEDLKQKKFKLVINDMTYELQGNAIIEAVHNDSVLIYLSENNNNNNNNTNTAYGTPNEKVNANIEDIGSDSEQSICKGNDDFILQNNIRSYL</sequence>
<proteinExistence type="predicted"/>
<evidence type="ECO:0000313" key="3">
    <source>
        <dbReference type="Proteomes" id="UP000692954"/>
    </source>
</evidence>
<keyword evidence="3" id="KW-1185">Reference proteome</keyword>
<evidence type="ECO:0000313" key="2">
    <source>
        <dbReference type="EMBL" id="CAD8090286.1"/>
    </source>
</evidence>
<feature type="region of interest" description="Disordered" evidence="1">
    <location>
        <begin position="59"/>
        <end position="78"/>
    </location>
</feature>
<reference evidence="2" key="1">
    <citation type="submission" date="2021-01" db="EMBL/GenBank/DDBJ databases">
        <authorList>
            <consortium name="Genoscope - CEA"/>
            <person name="William W."/>
        </authorList>
    </citation>
    <scope>NUCLEOTIDE SEQUENCE</scope>
</reference>
<dbReference type="Proteomes" id="UP000692954">
    <property type="component" value="Unassembled WGS sequence"/>
</dbReference>
<dbReference type="AlphaFoldDB" id="A0A8S1NIQ7"/>
<accession>A0A8S1NIQ7</accession>
<feature type="compositionally biased region" description="Polar residues" evidence="1">
    <location>
        <begin position="65"/>
        <end position="75"/>
    </location>
</feature>
<gene>
    <name evidence="2" type="ORF">PSON_ATCC_30995.1.T0550240</name>
</gene>
<dbReference type="EMBL" id="CAJJDN010000055">
    <property type="protein sequence ID" value="CAD8090286.1"/>
    <property type="molecule type" value="Genomic_DNA"/>
</dbReference>
<name>A0A8S1NIQ7_9CILI</name>
<organism evidence="2 3">
    <name type="scientific">Paramecium sonneborni</name>
    <dbReference type="NCBI Taxonomy" id="65129"/>
    <lineage>
        <taxon>Eukaryota</taxon>
        <taxon>Sar</taxon>
        <taxon>Alveolata</taxon>
        <taxon>Ciliophora</taxon>
        <taxon>Intramacronucleata</taxon>
        <taxon>Oligohymenophorea</taxon>
        <taxon>Peniculida</taxon>
        <taxon>Parameciidae</taxon>
        <taxon>Paramecium</taxon>
    </lineage>
</organism>
<protein>
    <submittedName>
        <fullName evidence="2">Uncharacterized protein</fullName>
    </submittedName>
</protein>